<keyword evidence="2" id="KW-1185">Reference proteome</keyword>
<organism evidence="1 2">
    <name type="scientific">Simkania negevensis (strain ATCC VR-1471 / DSM 27360 / Z)</name>
    <dbReference type="NCBI Taxonomy" id="331113"/>
    <lineage>
        <taxon>Bacteria</taxon>
        <taxon>Pseudomonadati</taxon>
        <taxon>Chlamydiota</taxon>
        <taxon>Chlamydiia</taxon>
        <taxon>Parachlamydiales</taxon>
        <taxon>Simkaniaceae</taxon>
        <taxon>Simkania</taxon>
    </lineage>
</organism>
<sequence length="40" mass="4748">MPFPLLKPSLVSWTMWSILGEKNSAKIWVKLAREFFVMKH</sequence>
<dbReference type="KEGG" id="sng:SNE_A10720"/>
<reference evidence="1 2" key="2">
    <citation type="journal article" date="2011" name="Mol. Biol. Evol.">
        <title>Unity in variety--the pan-genome of the Chlamydiae.</title>
        <authorList>
            <person name="Collingro A."/>
            <person name="Tischler P."/>
            <person name="Weinmaier T."/>
            <person name="Penz T."/>
            <person name="Heinz E."/>
            <person name="Brunham R.C."/>
            <person name="Read T.D."/>
            <person name="Bavoil P.M."/>
            <person name="Sachse K."/>
            <person name="Kahane S."/>
            <person name="Friedman M.G."/>
            <person name="Rattei T."/>
            <person name="Myers G.S."/>
            <person name="Horn M."/>
        </authorList>
    </citation>
    <scope>NUCLEOTIDE SEQUENCE [LARGE SCALE GENOMIC DNA]</scope>
    <source>
        <strain evidence="2">ATCC VR-1471 / Z</strain>
    </source>
</reference>
<name>F8L4W4_SIMNZ</name>
<reference key="1">
    <citation type="journal article" date="2011" name="Mol. Biol. Evol.">
        <title>Unity in variety -- the pan-genome of the Chlamydiae.</title>
        <authorList>
            <person name="Collingro A."/>
            <person name="Tischler P."/>
            <person name="Weinmaier T."/>
            <person name="Penz T."/>
            <person name="Heinz E."/>
            <person name="Brunham R.C."/>
            <person name="Read T.D."/>
            <person name="Bavoil P.M."/>
            <person name="Sachse K."/>
            <person name="Kahane S."/>
            <person name="Friedman M.G."/>
            <person name="Rattei T."/>
            <person name="Myers G.S.A."/>
            <person name="Horn M."/>
        </authorList>
    </citation>
    <scope>NUCLEOTIDE SEQUENCE</scope>
    <source>
        <strain>Z</strain>
    </source>
</reference>
<dbReference type="AlphaFoldDB" id="F8L4W4"/>
<dbReference type="STRING" id="331113.SNE_A10720"/>
<accession>F8L4W4</accession>
<protein>
    <submittedName>
        <fullName evidence="1">Uncharacterized protein</fullName>
    </submittedName>
</protein>
<dbReference type="EMBL" id="FR872582">
    <property type="protein sequence ID" value="CCB88949.1"/>
    <property type="molecule type" value="Genomic_DNA"/>
</dbReference>
<dbReference type="Proteomes" id="UP000000496">
    <property type="component" value="Chromosome gsn.131"/>
</dbReference>
<evidence type="ECO:0000313" key="2">
    <source>
        <dbReference type="Proteomes" id="UP000000496"/>
    </source>
</evidence>
<evidence type="ECO:0000313" key="1">
    <source>
        <dbReference type="EMBL" id="CCB88949.1"/>
    </source>
</evidence>
<gene>
    <name evidence="1" type="ordered locus">SNE_A10720</name>
</gene>
<proteinExistence type="predicted"/>
<dbReference type="HOGENOM" id="CLU_3296553_0_0_0"/>